<reference evidence="2" key="1">
    <citation type="submission" date="2016-11" db="EMBL/GenBank/DDBJ databases">
        <authorList>
            <person name="Varghese N."/>
            <person name="Submissions S."/>
        </authorList>
    </citation>
    <scope>NUCLEOTIDE SEQUENCE [LARGE SCALE GENOMIC DNA]</scope>
    <source>
        <strain evidence="2">DSM 27370</strain>
    </source>
</reference>
<proteinExistence type="predicted"/>
<gene>
    <name evidence="1" type="ORF">SAMN05444362_1032</name>
</gene>
<name>A0A1M4XVM4_9BACT</name>
<keyword evidence="2" id="KW-1185">Reference proteome</keyword>
<organism evidence="1 2">
    <name type="scientific">Dysgonomonas macrotermitis</name>
    <dbReference type="NCBI Taxonomy" id="1346286"/>
    <lineage>
        <taxon>Bacteria</taxon>
        <taxon>Pseudomonadati</taxon>
        <taxon>Bacteroidota</taxon>
        <taxon>Bacteroidia</taxon>
        <taxon>Bacteroidales</taxon>
        <taxon>Dysgonomonadaceae</taxon>
        <taxon>Dysgonomonas</taxon>
    </lineage>
</organism>
<evidence type="ECO:0000313" key="2">
    <source>
        <dbReference type="Proteomes" id="UP000184480"/>
    </source>
</evidence>
<evidence type="ECO:0000313" key="1">
    <source>
        <dbReference type="EMBL" id="SHE97634.1"/>
    </source>
</evidence>
<dbReference type="STRING" id="1346286.SAMN05444362_1032"/>
<sequence length="59" mass="7035">MAFHKFIVISICKYKKLNIIKQQGNTNNLKKVVMFKHIFNIKILIIQFSLLPFSIQQRN</sequence>
<dbReference type="AlphaFoldDB" id="A0A1M4XVM4"/>
<dbReference type="Proteomes" id="UP000184480">
    <property type="component" value="Unassembled WGS sequence"/>
</dbReference>
<accession>A0A1M4XVM4</accession>
<protein>
    <submittedName>
        <fullName evidence="1">Uncharacterized protein</fullName>
    </submittedName>
</protein>
<dbReference type="EMBL" id="FQUC01000003">
    <property type="protein sequence ID" value="SHE97634.1"/>
    <property type="molecule type" value="Genomic_DNA"/>
</dbReference>